<gene>
    <name evidence="2" type="ORF">D915_007215</name>
</gene>
<comment type="caution">
    <text evidence="2">The sequence shown here is derived from an EMBL/GenBank/DDBJ whole genome shotgun (WGS) entry which is preliminary data.</text>
</comment>
<keyword evidence="3" id="KW-1185">Reference proteome</keyword>
<sequence>MPMMHSLANNQPPAGWRKTEPHAHPSSLTKTDQGRIFPLRKPSGLDEGQVVIMDEVVYRWHDNSDKNKPPQLQRQIQFAAYVNDSHKVMSALRILDVLCLLAKITEDVLLGTELPFKHALREQLPVTCRIGRTDYLVLEPKPPPSHTYYKIEHVVEKRTPFYQNWGSSK</sequence>
<proteinExistence type="predicted"/>
<accession>A0A4E0R3G4</accession>
<dbReference type="Proteomes" id="UP000230066">
    <property type="component" value="Unassembled WGS sequence"/>
</dbReference>
<evidence type="ECO:0000313" key="3">
    <source>
        <dbReference type="Proteomes" id="UP000230066"/>
    </source>
</evidence>
<dbReference type="AlphaFoldDB" id="A0A4E0R3G4"/>
<organism evidence="2 3">
    <name type="scientific">Fasciola hepatica</name>
    <name type="common">Liver fluke</name>
    <dbReference type="NCBI Taxonomy" id="6192"/>
    <lineage>
        <taxon>Eukaryota</taxon>
        <taxon>Metazoa</taxon>
        <taxon>Spiralia</taxon>
        <taxon>Lophotrochozoa</taxon>
        <taxon>Platyhelminthes</taxon>
        <taxon>Trematoda</taxon>
        <taxon>Digenea</taxon>
        <taxon>Plagiorchiida</taxon>
        <taxon>Echinostomata</taxon>
        <taxon>Echinostomatoidea</taxon>
        <taxon>Fasciolidae</taxon>
        <taxon>Fasciola</taxon>
    </lineage>
</organism>
<reference evidence="2" key="1">
    <citation type="submission" date="2019-03" db="EMBL/GenBank/DDBJ databases">
        <title>Improved annotation for the trematode Fasciola hepatica.</title>
        <authorList>
            <person name="Choi Y.-J."/>
            <person name="Martin J."/>
            <person name="Mitreva M."/>
        </authorList>
    </citation>
    <scope>NUCLEOTIDE SEQUENCE [LARGE SCALE GENOMIC DNA]</scope>
</reference>
<name>A0A4E0R3G4_FASHE</name>
<dbReference type="EMBL" id="JXXN02003005">
    <property type="protein sequence ID" value="THD22093.1"/>
    <property type="molecule type" value="Genomic_DNA"/>
</dbReference>
<feature type="region of interest" description="Disordered" evidence="1">
    <location>
        <begin position="1"/>
        <end position="36"/>
    </location>
</feature>
<evidence type="ECO:0000313" key="2">
    <source>
        <dbReference type="EMBL" id="THD22093.1"/>
    </source>
</evidence>
<protein>
    <submittedName>
        <fullName evidence="2">Uncharacterized protein</fullName>
    </submittedName>
</protein>
<evidence type="ECO:0000256" key="1">
    <source>
        <dbReference type="SAM" id="MobiDB-lite"/>
    </source>
</evidence>